<comment type="catalytic activity">
    <reaction evidence="1 5 6">
        <text>[protein]-peptidylproline (omega=180) = [protein]-peptidylproline (omega=0)</text>
        <dbReference type="Rhea" id="RHEA:16237"/>
        <dbReference type="Rhea" id="RHEA-COMP:10747"/>
        <dbReference type="Rhea" id="RHEA-COMP:10748"/>
        <dbReference type="ChEBI" id="CHEBI:83833"/>
        <dbReference type="ChEBI" id="CHEBI:83834"/>
        <dbReference type="EC" id="5.2.1.8"/>
    </reaction>
</comment>
<name>A0ABT1VV58_9PROT</name>
<evidence type="ECO:0000256" key="3">
    <source>
        <dbReference type="ARBA" id="ARBA00023110"/>
    </source>
</evidence>
<evidence type="ECO:0000313" key="10">
    <source>
        <dbReference type="Proteomes" id="UP001524547"/>
    </source>
</evidence>
<dbReference type="Gene3D" id="3.10.50.40">
    <property type="match status" value="1"/>
</dbReference>
<organism evidence="9 10">
    <name type="scientific">Rhizosaccharibacter radicis</name>
    <dbReference type="NCBI Taxonomy" id="2782605"/>
    <lineage>
        <taxon>Bacteria</taxon>
        <taxon>Pseudomonadati</taxon>
        <taxon>Pseudomonadota</taxon>
        <taxon>Alphaproteobacteria</taxon>
        <taxon>Acetobacterales</taxon>
        <taxon>Acetobacteraceae</taxon>
        <taxon>Rhizosaccharibacter</taxon>
    </lineage>
</organism>
<evidence type="ECO:0000256" key="1">
    <source>
        <dbReference type="ARBA" id="ARBA00000971"/>
    </source>
</evidence>
<sequence length="163" mass="16935">MIAFPRRLLASGAVAGLLVLSACGSPPPPRTHAQIAADYMREISAQPDVKTLPSGLAYKVLASGPQTGPHPAPQDSVLVNYVGKLSDGATFDSSEEHGGGIATLPLAGVIPGWREGLQLMRPGDKWMLYIPPALAYGSKGVGPIPPDTALQFRVELVAISGKS</sequence>
<keyword evidence="4 5" id="KW-0413">Isomerase</keyword>
<dbReference type="PANTHER" id="PTHR43811:SF19">
    <property type="entry name" value="39 KDA FK506-BINDING NUCLEAR PROTEIN"/>
    <property type="match status" value="1"/>
</dbReference>
<feature type="chain" id="PRO_5045720667" description="Peptidyl-prolyl cis-trans isomerase" evidence="7">
    <location>
        <begin position="25"/>
        <end position="163"/>
    </location>
</feature>
<keyword evidence="10" id="KW-1185">Reference proteome</keyword>
<gene>
    <name evidence="9" type="ORF">NFI88_05140</name>
</gene>
<dbReference type="RefSeq" id="WP_422918973.1">
    <property type="nucleotide sequence ID" value="NZ_JAMZEJ010000003.1"/>
</dbReference>
<feature type="domain" description="PPIase FKBP-type" evidence="8">
    <location>
        <begin position="74"/>
        <end position="160"/>
    </location>
</feature>
<evidence type="ECO:0000256" key="7">
    <source>
        <dbReference type="SAM" id="SignalP"/>
    </source>
</evidence>
<dbReference type="EC" id="5.2.1.8" evidence="6"/>
<dbReference type="Pfam" id="PF00254">
    <property type="entry name" value="FKBP_C"/>
    <property type="match status" value="1"/>
</dbReference>
<evidence type="ECO:0000256" key="4">
    <source>
        <dbReference type="ARBA" id="ARBA00023235"/>
    </source>
</evidence>
<reference evidence="9 10" key="1">
    <citation type="submission" date="2022-06" db="EMBL/GenBank/DDBJ databases">
        <title>Rhizosaccharibacter gen. nov. sp. nov. KSS12, endophytic bacteria isolated from sugarcane.</title>
        <authorList>
            <person name="Pitiwittayakul N."/>
        </authorList>
    </citation>
    <scope>NUCLEOTIDE SEQUENCE [LARGE SCALE GENOMIC DNA]</scope>
    <source>
        <strain evidence="9 10">KSS12</strain>
    </source>
</reference>
<feature type="signal peptide" evidence="7">
    <location>
        <begin position="1"/>
        <end position="24"/>
    </location>
</feature>
<keyword evidence="7" id="KW-0732">Signal</keyword>
<dbReference type="EMBL" id="JAMZEJ010000003">
    <property type="protein sequence ID" value="MCQ8240226.1"/>
    <property type="molecule type" value="Genomic_DNA"/>
</dbReference>
<dbReference type="InterPro" id="IPR001179">
    <property type="entry name" value="PPIase_FKBP_dom"/>
</dbReference>
<keyword evidence="3 5" id="KW-0697">Rotamase</keyword>
<comment type="similarity">
    <text evidence="2 6">Belongs to the FKBP-type PPIase family.</text>
</comment>
<dbReference type="PANTHER" id="PTHR43811">
    <property type="entry name" value="FKBP-TYPE PEPTIDYL-PROLYL CIS-TRANS ISOMERASE FKPA"/>
    <property type="match status" value="1"/>
</dbReference>
<evidence type="ECO:0000256" key="2">
    <source>
        <dbReference type="ARBA" id="ARBA00006577"/>
    </source>
</evidence>
<evidence type="ECO:0000256" key="5">
    <source>
        <dbReference type="PROSITE-ProRule" id="PRU00277"/>
    </source>
</evidence>
<dbReference type="InterPro" id="IPR046357">
    <property type="entry name" value="PPIase_dom_sf"/>
</dbReference>
<proteinExistence type="inferred from homology"/>
<dbReference type="Proteomes" id="UP001524547">
    <property type="component" value="Unassembled WGS sequence"/>
</dbReference>
<dbReference type="PROSITE" id="PS51257">
    <property type="entry name" value="PROKAR_LIPOPROTEIN"/>
    <property type="match status" value="1"/>
</dbReference>
<evidence type="ECO:0000259" key="8">
    <source>
        <dbReference type="PROSITE" id="PS50059"/>
    </source>
</evidence>
<accession>A0ABT1VV58</accession>
<evidence type="ECO:0000256" key="6">
    <source>
        <dbReference type="RuleBase" id="RU003915"/>
    </source>
</evidence>
<comment type="caution">
    <text evidence="9">The sequence shown here is derived from an EMBL/GenBank/DDBJ whole genome shotgun (WGS) entry which is preliminary data.</text>
</comment>
<dbReference type="PROSITE" id="PS50059">
    <property type="entry name" value="FKBP_PPIASE"/>
    <property type="match status" value="1"/>
</dbReference>
<dbReference type="SUPFAM" id="SSF54534">
    <property type="entry name" value="FKBP-like"/>
    <property type="match status" value="1"/>
</dbReference>
<protein>
    <recommendedName>
        <fullName evidence="6">Peptidyl-prolyl cis-trans isomerase</fullName>
        <ecNumber evidence="6">5.2.1.8</ecNumber>
    </recommendedName>
</protein>
<evidence type="ECO:0000313" key="9">
    <source>
        <dbReference type="EMBL" id="MCQ8240226.1"/>
    </source>
</evidence>
<dbReference type="GO" id="GO:0003755">
    <property type="term" value="F:peptidyl-prolyl cis-trans isomerase activity"/>
    <property type="evidence" value="ECO:0007669"/>
    <property type="project" value="UniProtKB-EC"/>
</dbReference>